<evidence type="ECO:0000256" key="1">
    <source>
        <dbReference type="SAM" id="MobiDB-lite"/>
    </source>
</evidence>
<feature type="region of interest" description="Disordered" evidence="1">
    <location>
        <begin position="285"/>
        <end position="341"/>
    </location>
</feature>
<reference evidence="2 3" key="1">
    <citation type="journal article" date="2019" name="Philos. Trans. R. Soc. Lond., B, Biol. Sci.">
        <title>Ant behaviour and brain gene expression of defending hosts depend on the ecological success of the intruding social parasite.</title>
        <authorList>
            <person name="Kaur R."/>
            <person name="Stoldt M."/>
            <person name="Jongepier E."/>
            <person name="Feldmeyer B."/>
            <person name="Menzel F."/>
            <person name="Bornberg-Bauer E."/>
            <person name="Foitzik S."/>
        </authorList>
    </citation>
    <scope>NUCLEOTIDE SEQUENCE [LARGE SCALE GENOMIC DNA]</scope>
    <source>
        <tissue evidence="2">Whole body</tissue>
    </source>
</reference>
<evidence type="ECO:0000313" key="3">
    <source>
        <dbReference type="Proteomes" id="UP000310200"/>
    </source>
</evidence>
<accession>A0A4S2L3Z9</accession>
<proteinExistence type="predicted"/>
<protein>
    <submittedName>
        <fullName evidence="2">Uncharacterized protein</fullName>
    </submittedName>
</protein>
<gene>
    <name evidence="2" type="ORF">DBV15_03979</name>
</gene>
<sequence>MSRRYSGTRSCLLPGLPAGRTGGILSLPALLRPSRRAERNLFLKVSGAESLPQPQSPRQGDKNFPRAWPIAASFFTRVPASASVRLTKRENSGTFSCLVVRRARHHTRVKQRLRRKAFRRTWKLKKSAFREVKSGAVKLTISPKLFVISGIIVAHVETEADARAVHRRGFHGDCFFGVVCQSGRPARNHSTAERASERAVKPFAIFAPSEIAKFPRSRVPGKFPRVKKKHQWRRGASPGYLLPYLLFFVRTITAALLPSPLPQPPSRYTRNFPGGFPVGSVSVSTAKLRPRGGGGGNGSSVTQRREDGECSREGGRQTDTVASENLRERRRDDDATRRGKTMTRCAADSSSTCVRFETITVSFLLDFRLKTFHHIDPFWANKFLEKTFKRRCALIPIFWSEHNNSNGAFHVSWRVPELRSELTSSDDDRQHTMTRASRK</sequence>
<dbReference type="Proteomes" id="UP000310200">
    <property type="component" value="Unassembled WGS sequence"/>
</dbReference>
<dbReference type="EMBL" id="QBLH01000137">
    <property type="protein sequence ID" value="TGZ57642.1"/>
    <property type="molecule type" value="Genomic_DNA"/>
</dbReference>
<feature type="compositionally biased region" description="Basic and acidic residues" evidence="1">
    <location>
        <begin position="325"/>
        <end position="337"/>
    </location>
</feature>
<comment type="caution">
    <text evidence="2">The sequence shown here is derived from an EMBL/GenBank/DDBJ whole genome shotgun (WGS) entry which is preliminary data.</text>
</comment>
<organism evidence="2 3">
    <name type="scientific">Temnothorax longispinosus</name>
    <dbReference type="NCBI Taxonomy" id="300112"/>
    <lineage>
        <taxon>Eukaryota</taxon>
        <taxon>Metazoa</taxon>
        <taxon>Ecdysozoa</taxon>
        <taxon>Arthropoda</taxon>
        <taxon>Hexapoda</taxon>
        <taxon>Insecta</taxon>
        <taxon>Pterygota</taxon>
        <taxon>Neoptera</taxon>
        <taxon>Endopterygota</taxon>
        <taxon>Hymenoptera</taxon>
        <taxon>Apocrita</taxon>
        <taxon>Aculeata</taxon>
        <taxon>Formicoidea</taxon>
        <taxon>Formicidae</taxon>
        <taxon>Myrmicinae</taxon>
        <taxon>Temnothorax</taxon>
    </lineage>
</organism>
<dbReference type="AlphaFoldDB" id="A0A4S2L3Z9"/>
<keyword evidence="3" id="KW-1185">Reference proteome</keyword>
<name>A0A4S2L3Z9_9HYME</name>
<feature type="compositionally biased region" description="Basic and acidic residues" evidence="1">
    <location>
        <begin position="303"/>
        <end position="316"/>
    </location>
</feature>
<evidence type="ECO:0000313" key="2">
    <source>
        <dbReference type="EMBL" id="TGZ57642.1"/>
    </source>
</evidence>